<dbReference type="Pfam" id="PF05983">
    <property type="entry name" value="Med7"/>
    <property type="match status" value="1"/>
</dbReference>
<dbReference type="GO" id="GO:0016592">
    <property type="term" value="C:mediator complex"/>
    <property type="evidence" value="ECO:0007669"/>
    <property type="project" value="InterPro"/>
</dbReference>
<evidence type="ECO:0000256" key="10">
    <source>
        <dbReference type="RuleBase" id="RU364060"/>
    </source>
</evidence>
<comment type="similarity">
    <text evidence="2 10">Belongs to the Mediator complex subunit 7 family.</text>
</comment>
<dbReference type="AlphaFoldDB" id="A0A6A6Q1U0"/>
<dbReference type="GeneID" id="54474000"/>
<evidence type="ECO:0000256" key="5">
    <source>
        <dbReference type="ARBA" id="ARBA00023015"/>
    </source>
</evidence>
<keyword evidence="6 10" id="KW-0010">Activator</keyword>
<dbReference type="Gene3D" id="6.10.140.1520">
    <property type="match status" value="1"/>
</dbReference>
<name>A0A6A6Q1U0_9PEZI</name>
<sequence length="250" mass="27543">MAEQQNRVAPPFPTPPPFYTHFTKQNISQLQQLRKEASDHGPKAALDLLSLPPELRYLVPPAPPAEDHYRTFGAAINLHAPDASLGDANIEQLYPADPAATLHPQPHLIALSRSLLTTFLSLVGIMSHDPTGFYEERVQSLQTIMFNIHDLINRYRPHQARESLALMMEDRLVSMKDEIRRIEDAKAGVEQIMAGLIQAGESQNAERQGEDGGPVGVDAGGPLRKVSDKGAMEKQRSAWAAIESETAGSW</sequence>
<evidence type="ECO:0000256" key="7">
    <source>
        <dbReference type="ARBA" id="ARBA00023163"/>
    </source>
</evidence>
<evidence type="ECO:0000256" key="4">
    <source>
        <dbReference type="ARBA" id="ARBA00020631"/>
    </source>
</evidence>
<evidence type="ECO:0000256" key="1">
    <source>
        <dbReference type="ARBA" id="ARBA00004123"/>
    </source>
</evidence>
<protein>
    <recommendedName>
        <fullName evidence="4 10">Mediator of RNA polymerase II transcription subunit 7</fullName>
    </recommendedName>
</protein>
<dbReference type="InterPro" id="IPR037212">
    <property type="entry name" value="Med7/Med21-like"/>
</dbReference>
<gene>
    <name evidence="12" type="ORF">BDY17DRAFT_293538</name>
</gene>
<feature type="compositionally biased region" description="Basic and acidic residues" evidence="11">
    <location>
        <begin position="225"/>
        <end position="236"/>
    </location>
</feature>
<accession>A0A6A6Q1U0</accession>
<keyword evidence="13" id="KW-1185">Reference proteome</keyword>
<evidence type="ECO:0000256" key="3">
    <source>
        <dbReference type="ARBA" id="ARBA00011837"/>
    </source>
</evidence>
<dbReference type="GO" id="GO:0006357">
    <property type="term" value="P:regulation of transcription by RNA polymerase II"/>
    <property type="evidence" value="ECO:0007669"/>
    <property type="project" value="InterPro"/>
</dbReference>
<dbReference type="Proteomes" id="UP000799767">
    <property type="component" value="Unassembled WGS sequence"/>
</dbReference>
<dbReference type="EMBL" id="MU001633">
    <property type="protein sequence ID" value="KAF2485407.1"/>
    <property type="molecule type" value="Genomic_DNA"/>
</dbReference>
<keyword evidence="8 10" id="KW-0539">Nucleus</keyword>
<organism evidence="12 13">
    <name type="scientific">Neohortaea acidophila</name>
    <dbReference type="NCBI Taxonomy" id="245834"/>
    <lineage>
        <taxon>Eukaryota</taxon>
        <taxon>Fungi</taxon>
        <taxon>Dikarya</taxon>
        <taxon>Ascomycota</taxon>
        <taxon>Pezizomycotina</taxon>
        <taxon>Dothideomycetes</taxon>
        <taxon>Dothideomycetidae</taxon>
        <taxon>Mycosphaerellales</taxon>
        <taxon>Teratosphaeriaceae</taxon>
        <taxon>Neohortaea</taxon>
    </lineage>
</organism>
<reference evidence="12" key="1">
    <citation type="journal article" date="2020" name="Stud. Mycol.">
        <title>101 Dothideomycetes genomes: a test case for predicting lifestyles and emergence of pathogens.</title>
        <authorList>
            <person name="Haridas S."/>
            <person name="Albert R."/>
            <person name="Binder M."/>
            <person name="Bloem J."/>
            <person name="Labutti K."/>
            <person name="Salamov A."/>
            <person name="Andreopoulos B."/>
            <person name="Baker S."/>
            <person name="Barry K."/>
            <person name="Bills G."/>
            <person name="Bluhm B."/>
            <person name="Cannon C."/>
            <person name="Castanera R."/>
            <person name="Culley D."/>
            <person name="Daum C."/>
            <person name="Ezra D."/>
            <person name="Gonzalez J."/>
            <person name="Henrissat B."/>
            <person name="Kuo A."/>
            <person name="Liang C."/>
            <person name="Lipzen A."/>
            <person name="Lutzoni F."/>
            <person name="Magnuson J."/>
            <person name="Mondo S."/>
            <person name="Nolan M."/>
            <person name="Ohm R."/>
            <person name="Pangilinan J."/>
            <person name="Park H.-J."/>
            <person name="Ramirez L."/>
            <person name="Alfaro M."/>
            <person name="Sun H."/>
            <person name="Tritt A."/>
            <person name="Yoshinaga Y."/>
            <person name="Zwiers L.-H."/>
            <person name="Turgeon B."/>
            <person name="Goodwin S."/>
            <person name="Spatafora J."/>
            <person name="Crous P."/>
            <person name="Grigoriev I."/>
        </authorList>
    </citation>
    <scope>NUCLEOTIDE SEQUENCE</scope>
    <source>
        <strain evidence="12">CBS 113389</strain>
    </source>
</reference>
<dbReference type="Gene3D" id="6.10.140.200">
    <property type="match status" value="1"/>
</dbReference>
<evidence type="ECO:0000256" key="8">
    <source>
        <dbReference type="ARBA" id="ARBA00023242"/>
    </source>
</evidence>
<proteinExistence type="inferred from homology"/>
<comment type="subunit">
    <text evidence="3 10">Component of the Mediator complex.</text>
</comment>
<dbReference type="OrthoDB" id="10253553at2759"/>
<dbReference type="InterPro" id="IPR009244">
    <property type="entry name" value="Mediatior_Med7"/>
</dbReference>
<comment type="subcellular location">
    <subcellularLocation>
        <location evidence="1 10">Nucleus</location>
    </subcellularLocation>
</comment>
<feature type="region of interest" description="Disordered" evidence="11">
    <location>
        <begin position="201"/>
        <end position="250"/>
    </location>
</feature>
<dbReference type="RefSeq" id="XP_033591976.1">
    <property type="nucleotide sequence ID" value="XM_033732998.1"/>
</dbReference>
<evidence type="ECO:0000256" key="2">
    <source>
        <dbReference type="ARBA" id="ARBA00009994"/>
    </source>
</evidence>
<keyword evidence="7 10" id="KW-0804">Transcription</keyword>
<comment type="function">
    <text evidence="9">Component of the Mediator complex, a coactivator involved in the regulated transcription of nearly all RNA polymerase II-dependent genes. Mediator functions as a bridge to convey information from gene-specific regulatory proteins to the basal RNA polymerase II transcription machinery. Mediator is recruited to promoters by direct interactions with regulatory proteins and serves as a scaffold for the assembly of a functional preinitiation complex with RNA polymerase II and the general transcription factors.</text>
</comment>
<dbReference type="PANTHER" id="PTHR21428:SF11">
    <property type="entry name" value="MEDIATOR OF RNA POLYMERASE II TRANSCRIPTION SUBUNIT 7"/>
    <property type="match status" value="1"/>
</dbReference>
<dbReference type="InterPro" id="IPR044888">
    <property type="entry name" value="Mediatior_Med7_sf"/>
</dbReference>
<dbReference type="PANTHER" id="PTHR21428">
    <property type="entry name" value="MEDIATOR OF RNA POLYMERASE II TRANSCRIPTION SUBUNIT 7"/>
    <property type="match status" value="1"/>
</dbReference>
<keyword evidence="5 10" id="KW-0805">Transcription regulation</keyword>
<evidence type="ECO:0000313" key="13">
    <source>
        <dbReference type="Proteomes" id="UP000799767"/>
    </source>
</evidence>
<evidence type="ECO:0000313" key="12">
    <source>
        <dbReference type="EMBL" id="KAF2485407.1"/>
    </source>
</evidence>
<dbReference type="SUPFAM" id="SSF140718">
    <property type="entry name" value="Mediator hinge subcomplex-like"/>
    <property type="match status" value="1"/>
</dbReference>
<evidence type="ECO:0000256" key="6">
    <source>
        <dbReference type="ARBA" id="ARBA00023159"/>
    </source>
</evidence>
<dbReference type="GO" id="GO:0070847">
    <property type="term" value="C:core mediator complex"/>
    <property type="evidence" value="ECO:0007669"/>
    <property type="project" value="TreeGrafter"/>
</dbReference>
<evidence type="ECO:0000256" key="9">
    <source>
        <dbReference type="ARBA" id="ARBA00025687"/>
    </source>
</evidence>
<evidence type="ECO:0000256" key="11">
    <source>
        <dbReference type="SAM" id="MobiDB-lite"/>
    </source>
</evidence>
<dbReference type="GO" id="GO:0003712">
    <property type="term" value="F:transcription coregulator activity"/>
    <property type="evidence" value="ECO:0007669"/>
    <property type="project" value="InterPro"/>
</dbReference>